<comment type="caution">
    <text evidence="17">The sequence shown here is derived from an EMBL/GenBank/DDBJ whole genome shotgun (WGS) entry which is preliminary data.</text>
</comment>
<dbReference type="InterPro" id="IPR036390">
    <property type="entry name" value="WH_DNA-bd_sf"/>
</dbReference>
<sequence length="256" mass="27841">MLTKKQHELLMYIHTYLEKKGVCPSFDEMKEALDLKSKSGIHRLITGLTERGFIRRLPHRARALEILKLPDAVLPTGITKRHHPAADGGEFNVVQADFSNNPHAHAHGPSHGETGDGAASARPPSSPAETSITLPLYGRIAAGTAIEALRDPTSFVDVPPTMLASGDHYCLEVAGDSMIDAGIHDGDTVIIREGKTAENGSIVVALIDDQEVTLKRLRRKGSTIALEAANPDYETRIFGPDRIKVQGQLVGLFRKY</sequence>
<feature type="domain" description="Peptidase S24/S26A/S26B/S26C" evidence="15">
    <location>
        <begin position="135"/>
        <end position="250"/>
    </location>
</feature>
<dbReference type="EMBL" id="BSNF01000008">
    <property type="protein sequence ID" value="GLQ07214.1"/>
    <property type="molecule type" value="Genomic_DNA"/>
</dbReference>
<dbReference type="InterPro" id="IPR006199">
    <property type="entry name" value="LexA_DNA-bd_dom"/>
</dbReference>
<dbReference type="InterPro" id="IPR036286">
    <property type="entry name" value="LexA/Signal_pep-like_sf"/>
</dbReference>
<evidence type="ECO:0000256" key="14">
    <source>
        <dbReference type="SAM" id="MobiDB-lite"/>
    </source>
</evidence>
<dbReference type="CDD" id="cd06529">
    <property type="entry name" value="S24_LexA-like"/>
    <property type="match status" value="1"/>
</dbReference>
<evidence type="ECO:0000256" key="9">
    <source>
        <dbReference type="ARBA" id="ARBA00023163"/>
    </source>
</evidence>
<dbReference type="RefSeq" id="WP_169561274.1">
    <property type="nucleotide sequence ID" value="NZ_BSNF01000008.1"/>
</dbReference>
<dbReference type="InterPro" id="IPR039418">
    <property type="entry name" value="LexA-like"/>
</dbReference>
<dbReference type="Pfam" id="PF01726">
    <property type="entry name" value="LexA_DNA_bind"/>
    <property type="match status" value="1"/>
</dbReference>
<dbReference type="Gene3D" id="2.10.109.10">
    <property type="entry name" value="Umud Fragment, subunit A"/>
    <property type="match status" value="1"/>
</dbReference>
<keyword evidence="4 12" id="KW-0227">DNA damage</keyword>
<comment type="similarity">
    <text evidence="1 12 13">Belongs to the peptidase S24 family.</text>
</comment>
<dbReference type="InterPro" id="IPR015927">
    <property type="entry name" value="Peptidase_S24_S26A/B/C"/>
</dbReference>
<evidence type="ECO:0000256" key="4">
    <source>
        <dbReference type="ARBA" id="ARBA00022763"/>
    </source>
</evidence>
<comment type="catalytic activity">
    <reaction evidence="12">
        <text>Hydrolysis of Ala-|-Gly bond in repressor LexA.</text>
        <dbReference type="EC" id="3.4.21.88"/>
    </reaction>
</comment>
<evidence type="ECO:0000256" key="12">
    <source>
        <dbReference type="HAMAP-Rule" id="MF_00015"/>
    </source>
</evidence>
<evidence type="ECO:0000256" key="8">
    <source>
        <dbReference type="ARBA" id="ARBA00023125"/>
    </source>
</evidence>
<organism evidence="17 18">
    <name type="scientific">Sneathiella chinensis</name>
    <dbReference type="NCBI Taxonomy" id="349750"/>
    <lineage>
        <taxon>Bacteria</taxon>
        <taxon>Pseudomonadati</taxon>
        <taxon>Pseudomonadota</taxon>
        <taxon>Alphaproteobacteria</taxon>
        <taxon>Sneathiellales</taxon>
        <taxon>Sneathiellaceae</taxon>
        <taxon>Sneathiella</taxon>
    </lineage>
</organism>
<dbReference type="Proteomes" id="UP001161409">
    <property type="component" value="Unassembled WGS sequence"/>
</dbReference>
<keyword evidence="8 12" id="KW-0238">DNA-binding</keyword>
<comment type="function">
    <text evidence="12">Represses a number of genes involved in the response to DNA damage (SOS response), including recA and lexA. In the presence of single-stranded DNA, RecA interacts with LexA causing an autocatalytic cleavage which disrupts the DNA-binding part of LexA, leading to derepression of the SOS regulon and eventually DNA repair.</text>
</comment>
<dbReference type="Pfam" id="PF00717">
    <property type="entry name" value="Peptidase_S24"/>
    <property type="match status" value="1"/>
</dbReference>
<evidence type="ECO:0000313" key="17">
    <source>
        <dbReference type="EMBL" id="GLQ07214.1"/>
    </source>
</evidence>
<evidence type="ECO:0000256" key="5">
    <source>
        <dbReference type="ARBA" id="ARBA00022801"/>
    </source>
</evidence>
<dbReference type="PANTHER" id="PTHR33516">
    <property type="entry name" value="LEXA REPRESSOR"/>
    <property type="match status" value="1"/>
</dbReference>
<proteinExistence type="inferred from homology"/>
<dbReference type="InterPro" id="IPR006200">
    <property type="entry name" value="LexA"/>
</dbReference>
<keyword evidence="18" id="KW-1185">Reference proteome</keyword>
<dbReference type="InterPro" id="IPR036388">
    <property type="entry name" value="WH-like_DNA-bd_sf"/>
</dbReference>
<evidence type="ECO:0000256" key="6">
    <source>
        <dbReference type="ARBA" id="ARBA00022813"/>
    </source>
</evidence>
<feature type="domain" description="LexA repressor DNA-binding" evidence="16">
    <location>
        <begin position="2"/>
        <end position="63"/>
    </location>
</feature>
<keyword evidence="6 12" id="KW-0068">Autocatalytic cleavage</keyword>
<gene>
    <name evidence="12 17" type="primary">lexA</name>
    <name evidence="17" type="ORF">GCM10007924_24350</name>
</gene>
<keyword evidence="3 12" id="KW-0235">DNA replication</keyword>
<dbReference type="EC" id="3.4.21.88" evidence="12"/>
<dbReference type="SUPFAM" id="SSF46785">
    <property type="entry name" value="Winged helix' DNA-binding domain"/>
    <property type="match status" value="1"/>
</dbReference>
<keyword evidence="7 12" id="KW-0805">Transcription regulation</keyword>
<evidence type="ECO:0000256" key="13">
    <source>
        <dbReference type="RuleBase" id="RU003991"/>
    </source>
</evidence>
<feature type="site" description="Cleavage; by autolysis" evidence="12">
    <location>
        <begin position="142"/>
        <end position="143"/>
    </location>
</feature>
<dbReference type="SUPFAM" id="SSF51306">
    <property type="entry name" value="LexA/Signal peptidase"/>
    <property type="match status" value="1"/>
</dbReference>
<keyword evidence="11 12" id="KW-0742">SOS response</keyword>
<reference evidence="17" key="2">
    <citation type="submission" date="2023-01" db="EMBL/GenBank/DDBJ databases">
        <title>Draft genome sequence of Sneathiella chinensis strain NBRC 103408.</title>
        <authorList>
            <person name="Sun Q."/>
            <person name="Mori K."/>
        </authorList>
    </citation>
    <scope>NUCLEOTIDE SEQUENCE</scope>
    <source>
        <strain evidence="17">NBRC 103408</strain>
    </source>
</reference>
<evidence type="ECO:0000259" key="15">
    <source>
        <dbReference type="Pfam" id="PF00717"/>
    </source>
</evidence>
<feature type="active site" description="For autocatalytic cleavage activity" evidence="12">
    <location>
        <position position="177"/>
    </location>
</feature>
<dbReference type="PANTHER" id="PTHR33516:SF2">
    <property type="entry name" value="LEXA REPRESSOR-RELATED"/>
    <property type="match status" value="1"/>
</dbReference>
<comment type="subunit">
    <text evidence="12">Homodimer.</text>
</comment>
<evidence type="ECO:0000256" key="3">
    <source>
        <dbReference type="ARBA" id="ARBA00022705"/>
    </source>
</evidence>
<keyword evidence="10 12" id="KW-0234">DNA repair</keyword>
<feature type="active site" description="For autocatalytic cleavage activity" evidence="12">
    <location>
        <position position="215"/>
    </location>
</feature>
<evidence type="ECO:0000259" key="16">
    <source>
        <dbReference type="Pfam" id="PF01726"/>
    </source>
</evidence>
<dbReference type="InterPro" id="IPR050077">
    <property type="entry name" value="LexA_repressor"/>
</dbReference>
<keyword evidence="2 12" id="KW-0678">Repressor</keyword>
<evidence type="ECO:0000256" key="10">
    <source>
        <dbReference type="ARBA" id="ARBA00023204"/>
    </source>
</evidence>
<dbReference type="HAMAP" id="MF_00015">
    <property type="entry name" value="LexA"/>
    <property type="match status" value="1"/>
</dbReference>
<keyword evidence="9 12" id="KW-0804">Transcription</keyword>
<evidence type="ECO:0000256" key="7">
    <source>
        <dbReference type="ARBA" id="ARBA00023015"/>
    </source>
</evidence>
<reference evidence="17" key="1">
    <citation type="journal article" date="2014" name="Int. J. Syst. Evol. Microbiol.">
        <title>Complete genome of a new Firmicutes species belonging to the dominant human colonic microbiota ('Ruminococcus bicirculans') reveals two chromosomes and a selective capacity to utilize plant glucans.</title>
        <authorList>
            <consortium name="NISC Comparative Sequencing Program"/>
            <person name="Wegmann U."/>
            <person name="Louis P."/>
            <person name="Goesmann A."/>
            <person name="Henrissat B."/>
            <person name="Duncan S.H."/>
            <person name="Flint H.J."/>
        </authorList>
    </citation>
    <scope>NUCLEOTIDE SEQUENCE</scope>
    <source>
        <strain evidence="17">NBRC 103408</strain>
    </source>
</reference>
<keyword evidence="5 12" id="KW-0378">Hydrolase</keyword>
<dbReference type="Gene3D" id="1.10.10.10">
    <property type="entry name" value="Winged helix-like DNA-binding domain superfamily/Winged helix DNA-binding domain"/>
    <property type="match status" value="1"/>
</dbReference>
<name>A0ABQ5U5N3_9PROT</name>
<feature type="DNA-binding region" description="H-T-H motif" evidence="12">
    <location>
        <begin position="26"/>
        <end position="46"/>
    </location>
</feature>
<dbReference type="NCBIfam" id="TIGR00498">
    <property type="entry name" value="lexA"/>
    <property type="match status" value="1"/>
</dbReference>
<evidence type="ECO:0000256" key="2">
    <source>
        <dbReference type="ARBA" id="ARBA00022491"/>
    </source>
</evidence>
<protein>
    <recommendedName>
        <fullName evidence="12">LexA repressor</fullName>
        <ecNumber evidence="12">3.4.21.88</ecNumber>
    </recommendedName>
</protein>
<accession>A0ABQ5U5N3</accession>
<feature type="region of interest" description="Disordered" evidence="14">
    <location>
        <begin position="99"/>
        <end position="130"/>
    </location>
</feature>
<evidence type="ECO:0000313" key="18">
    <source>
        <dbReference type="Proteomes" id="UP001161409"/>
    </source>
</evidence>
<evidence type="ECO:0000256" key="11">
    <source>
        <dbReference type="ARBA" id="ARBA00023236"/>
    </source>
</evidence>
<dbReference type="PRINTS" id="PR00726">
    <property type="entry name" value="LEXASERPTASE"/>
</dbReference>
<dbReference type="InterPro" id="IPR006197">
    <property type="entry name" value="Peptidase_S24_LexA"/>
</dbReference>
<evidence type="ECO:0000256" key="1">
    <source>
        <dbReference type="ARBA" id="ARBA00007484"/>
    </source>
</evidence>